<feature type="region of interest" description="Disordered" evidence="1">
    <location>
        <begin position="28"/>
        <end position="74"/>
    </location>
</feature>
<evidence type="ECO:0000313" key="3">
    <source>
        <dbReference type="Proteomes" id="UP000001876"/>
    </source>
</evidence>
<evidence type="ECO:0000313" key="2">
    <source>
        <dbReference type="EMBL" id="EEH57233.1"/>
    </source>
</evidence>
<organism evidence="3">
    <name type="scientific">Micromonas pusilla (strain CCMP1545)</name>
    <name type="common">Picoplanktonic green alga</name>
    <dbReference type="NCBI Taxonomy" id="564608"/>
    <lineage>
        <taxon>Eukaryota</taxon>
        <taxon>Viridiplantae</taxon>
        <taxon>Chlorophyta</taxon>
        <taxon>Mamiellophyceae</taxon>
        <taxon>Mamiellales</taxon>
        <taxon>Mamiellaceae</taxon>
        <taxon>Micromonas</taxon>
    </lineage>
</organism>
<feature type="compositionally biased region" description="Low complexity" evidence="1">
    <location>
        <begin position="47"/>
        <end position="58"/>
    </location>
</feature>
<dbReference type="AlphaFoldDB" id="C1MT14"/>
<dbReference type="KEGG" id="mpp:MICPUCDRAFT_57903"/>
<evidence type="ECO:0000256" key="1">
    <source>
        <dbReference type="SAM" id="MobiDB-lite"/>
    </source>
</evidence>
<dbReference type="GeneID" id="9683766"/>
<dbReference type="RefSeq" id="XP_003058778.1">
    <property type="nucleotide sequence ID" value="XM_003058732.1"/>
</dbReference>
<dbReference type="EMBL" id="GG663739">
    <property type="protein sequence ID" value="EEH57233.1"/>
    <property type="molecule type" value="Genomic_DNA"/>
</dbReference>
<dbReference type="Proteomes" id="UP000001876">
    <property type="component" value="Unassembled WGS sequence"/>
</dbReference>
<protein>
    <submittedName>
        <fullName evidence="2">Predicted protein</fullName>
    </submittedName>
</protein>
<keyword evidence="3" id="KW-1185">Reference proteome</keyword>
<name>C1MT14_MICPC</name>
<accession>C1MT14</accession>
<sequence length="74" mass="7544">MPVAGTVHSANATFPGYVMPDEYVVPAPGARSRPGMGMGTEREFGTASRRAAAAAAAAGRDERAPPSTRGGQEL</sequence>
<reference evidence="2 3" key="1">
    <citation type="journal article" date="2009" name="Science">
        <title>Green evolution and dynamic adaptations revealed by genomes of the marine picoeukaryotes Micromonas.</title>
        <authorList>
            <person name="Worden A.Z."/>
            <person name="Lee J.H."/>
            <person name="Mock T."/>
            <person name="Rouze P."/>
            <person name="Simmons M.P."/>
            <person name="Aerts A.L."/>
            <person name="Allen A.E."/>
            <person name="Cuvelier M.L."/>
            <person name="Derelle E."/>
            <person name="Everett M.V."/>
            <person name="Foulon E."/>
            <person name="Grimwood J."/>
            <person name="Gundlach H."/>
            <person name="Henrissat B."/>
            <person name="Napoli C."/>
            <person name="McDonald S.M."/>
            <person name="Parker M.S."/>
            <person name="Rombauts S."/>
            <person name="Salamov A."/>
            <person name="Von Dassow P."/>
            <person name="Badger J.H."/>
            <person name="Coutinho P.M."/>
            <person name="Demir E."/>
            <person name="Dubchak I."/>
            <person name="Gentemann C."/>
            <person name="Eikrem W."/>
            <person name="Gready J.E."/>
            <person name="John U."/>
            <person name="Lanier W."/>
            <person name="Lindquist E.A."/>
            <person name="Lucas S."/>
            <person name="Mayer K.F."/>
            <person name="Moreau H."/>
            <person name="Not F."/>
            <person name="Otillar R."/>
            <person name="Panaud O."/>
            <person name="Pangilinan J."/>
            <person name="Paulsen I."/>
            <person name="Piegu B."/>
            <person name="Poliakov A."/>
            <person name="Robbens S."/>
            <person name="Schmutz J."/>
            <person name="Toulza E."/>
            <person name="Wyss T."/>
            <person name="Zelensky A."/>
            <person name="Zhou K."/>
            <person name="Armbrust E.V."/>
            <person name="Bhattacharya D."/>
            <person name="Goodenough U.W."/>
            <person name="Van de Peer Y."/>
            <person name="Grigoriev I.V."/>
        </authorList>
    </citation>
    <scope>NUCLEOTIDE SEQUENCE [LARGE SCALE GENOMIC DNA]</scope>
    <source>
        <strain evidence="2 3">CCMP1545</strain>
    </source>
</reference>
<proteinExistence type="predicted"/>
<gene>
    <name evidence="2" type="ORF">MICPUCDRAFT_57903</name>
</gene>